<keyword evidence="5 9" id="KW-0418">Kinase</keyword>
<feature type="binding site" evidence="9">
    <location>
        <position position="538"/>
    </location>
    <ligand>
        <name>ATP</name>
        <dbReference type="ChEBI" id="CHEBI:30616"/>
    </ligand>
</feature>
<keyword evidence="3 9" id="KW-0808">Transferase</keyword>
<dbReference type="PROSITE" id="PS50088">
    <property type="entry name" value="ANK_REPEAT"/>
    <property type="match status" value="1"/>
</dbReference>
<dbReference type="Gene3D" id="3.30.590.10">
    <property type="entry name" value="Glutamine synthetase/guanido kinase, catalytic domain"/>
    <property type="match status" value="1"/>
</dbReference>
<gene>
    <name evidence="15" type="primary">LOC108664915</name>
</gene>
<dbReference type="GO" id="GO:0005524">
    <property type="term" value="F:ATP binding"/>
    <property type="evidence" value="ECO:0007669"/>
    <property type="project" value="UniProtKB-UniRule"/>
</dbReference>
<evidence type="ECO:0000256" key="6">
    <source>
        <dbReference type="ARBA" id="ARBA00022840"/>
    </source>
</evidence>
<dbReference type="GeneID" id="108664915"/>
<dbReference type="EC" id="2.7.3.3" evidence="2"/>
<dbReference type="PANTHER" id="PTHR11547:SF38">
    <property type="entry name" value="ARGININE KINASE 1-RELATED"/>
    <property type="match status" value="1"/>
</dbReference>
<evidence type="ECO:0000259" key="12">
    <source>
        <dbReference type="PROSITE" id="PS51509"/>
    </source>
</evidence>
<dbReference type="InterPro" id="IPR000749">
    <property type="entry name" value="ATP-guanido_PTrfase"/>
</dbReference>
<evidence type="ECO:0000313" key="15">
    <source>
        <dbReference type="RefSeq" id="XP_018007101.1"/>
    </source>
</evidence>
<keyword evidence="4 9" id="KW-0547">Nucleotide-binding</keyword>
<dbReference type="InterPro" id="IPR002110">
    <property type="entry name" value="Ankyrin_rpt"/>
</dbReference>
<evidence type="ECO:0000256" key="9">
    <source>
        <dbReference type="PROSITE-ProRule" id="PRU00843"/>
    </source>
</evidence>
<dbReference type="PROSITE" id="PS50297">
    <property type="entry name" value="ANK_REP_REGION"/>
    <property type="match status" value="1"/>
</dbReference>
<feature type="binding site" evidence="9">
    <location>
        <begin position="589"/>
        <end position="593"/>
    </location>
    <ligand>
        <name>ATP</name>
        <dbReference type="ChEBI" id="CHEBI:30616"/>
    </ligand>
</feature>
<evidence type="ECO:0000256" key="2">
    <source>
        <dbReference type="ARBA" id="ARBA00012230"/>
    </source>
</evidence>
<feature type="repeat" description="ANK" evidence="7">
    <location>
        <begin position="210"/>
        <end position="243"/>
    </location>
</feature>
<reference evidence="15" key="1">
    <citation type="submission" date="2025-08" db="UniProtKB">
        <authorList>
            <consortium name="RefSeq"/>
        </authorList>
    </citation>
    <scope>IDENTIFICATION</scope>
    <source>
        <tissue evidence="15">Whole organism</tissue>
    </source>
</reference>
<dbReference type="FunFam" id="1.10.135.10:FF:000003">
    <property type="entry name" value="Three-domain arginine kinase"/>
    <property type="match status" value="1"/>
</dbReference>
<keyword evidence="14" id="KW-1185">Reference proteome</keyword>
<accession>A0A8B7MZW2</accession>
<dbReference type="SMART" id="SM00248">
    <property type="entry name" value="ANK"/>
    <property type="match status" value="2"/>
</dbReference>
<feature type="domain" description="Phosphagen kinase C-terminal" evidence="13">
    <location>
        <begin position="428"/>
        <end position="665"/>
    </location>
</feature>
<dbReference type="Pfam" id="PF12796">
    <property type="entry name" value="Ank_2"/>
    <property type="match status" value="1"/>
</dbReference>
<keyword evidence="7" id="KW-0040">ANK repeat</keyword>
<feature type="binding site" evidence="9">
    <location>
        <position position="494"/>
    </location>
    <ligand>
        <name>ATP</name>
        <dbReference type="ChEBI" id="CHEBI:30616"/>
    </ligand>
</feature>
<dbReference type="PANTHER" id="PTHR11547">
    <property type="entry name" value="ARGININE OR CREATINE KINASE"/>
    <property type="match status" value="1"/>
</dbReference>
<evidence type="ECO:0000256" key="10">
    <source>
        <dbReference type="RuleBase" id="RU000505"/>
    </source>
</evidence>
<evidence type="ECO:0000256" key="8">
    <source>
        <dbReference type="PROSITE-ProRule" id="PRU00842"/>
    </source>
</evidence>
<dbReference type="Pfam" id="PF02807">
    <property type="entry name" value="ATP-gua_PtransN"/>
    <property type="match status" value="1"/>
</dbReference>
<sequence length="678" mass="75429">MNGNHTLPRKGSKEPTPLNSRKNSLSDPKANSRAGSKNNSPANSKPNSRAASPANSRANSRNNSRERKSTPTLSKTNKRKPTHAEADAEVEADVQKQIKHAESGDFEGITDMILRGDGHLLVGRGSKDEETQQFLDRIPSLLENVEDIHAAAEAGETRRVQTLIDRRKKASVRDTNHCNILHKAVLHGHSDLVRHLVQSYPELLDQQDRAGRTPLHYAAVLRDGGHTYKILDKAGADASLEDKDGLTAAKYVENPDSITEKELRAELKEGIPLTDDESPPRKHRDAFTDARHDTKDTDVTYYGSEEEGMEKVDSRTLGLIEKAYASLKAENSQSLLKKHLTLEIFEKIKHRITNNGGTLLDVIKSGVTNPTSSVGVYAPDAESYTLFKDLFDPIIEEYHEVQGPKIQHPPQNFGSAYSLGNFDDFGQYVVSTRVRCARNLEGYPFNPLLTRDQYEEIEQDIVNALDSLDDDLAGYYKPLNSFTDEENAKLVASHLLFKSGDPFLEAANACRFWPNGRGIFLNSDASLVVWVNEEDQMRIISMQSGGDLAVVYDRFVRAVTALGDILPFSHSSKLGYLSFCPTNLGTAVRASVHIKLPNLMKNSSLLEETADKFNLQVRGSQGEHSEVEGGVFDISNRRRLGLTEIDAMVEMYHGVSAIISMEQQLEEAIKRKREKSLR</sequence>
<comment type="similarity">
    <text evidence="1 8 10">Belongs to the ATP:guanido phosphotransferase family.</text>
</comment>
<dbReference type="InterPro" id="IPR014746">
    <property type="entry name" value="Gln_synth/guanido_kin_cat_dom"/>
</dbReference>
<evidence type="ECO:0000256" key="5">
    <source>
        <dbReference type="ARBA" id="ARBA00022777"/>
    </source>
</evidence>
<dbReference type="GO" id="GO:0004111">
    <property type="term" value="F:creatine kinase activity"/>
    <property type="evidence" value="ECO:0007669"/>
    <property type="project" value="InterPro"/>
</dbReference>
<dbReference type="Pfam" id="PF00217">
    <property type="entry name" value="ATP-gua_Ptrans"/>
    <property type="match status" value="1"/>
</dbReference>
<dbReference type="Gene3D" id="1.25.40.20">
    <property type="entry name" value="Ankyrin repeat-containing domain"/>
    <property type="match status" value="1"/>
</dbReference>
<dbReference type="SUPFAM" id="SSF48403">
    <property type="entry name" value="Ankyrin repeat"/>
    <property type="match status" value="1"/>
</dbReference>
<dbReference type="FunFam" id="3.30.590.10:FF:000006">
    <property type="entry name" value="Arginine kinase 1"/>
    <property type="match status" value="1"/>
</dbReference>
<dbReference type="GO" id="GO:0004054">
    <property type="term" value="F:arginine kinase activity"/>
    <property type="evidence" value="ECO:0007669"/>
    <property type="project" value="UniProtKB-EC"/>
</dbReference>
<dbReference type="SUPFAM" id="SSF48034">
    <property type="entry name" value="Guanido kinase N-terminal domain"/>
    <property type="match status" value="1"/>
</dbReference>
<feature type="compositionally biased region" description="Low complexity" evidence="11">
    <location>
        <begin position="36"/>
        <end position="62"/>
    </location>
</feature>
<evidence type="ECO:0000313" key="14">
    <source>
        <dbReference type="Proteomes" id="UP000694843"/>
    </source>
</evidence>
<dbReference type="InterPro" id="IPR022415">
    <property type="entry name" value="ATP-guanido_PTrfase_AS"/>
</dbReference>
<dbReference type="GO" id="GO:0005615">
    <property type="term" value="C:extracellular space"/>
    <property type="evidence" value="ECO:0007669"/>
    <property type="project" value="TreeGrafter"/>
</dbReference>
<feature type="compositionally biased region" description="Polar residues" evidence="11">
    <location>
        <begin position="17"/>
        <end position="26"/>
    </location>
</feature>
<evidence type="ECO:0000256" key="4">
    <source>
        <dbReference type="ARBA" id="ARBA00022741"/>
    </source>
</evidence>
<dbReference type="InterPro" id="IPR036802">
    <property type="entry name" value="ATP-guanido_PTrfase_N_sf"/>
</dbReference>
<protein>
    <recommendedName>
        <fullName evidence="2">arginine kinase</fullName>
        <ecNumber evidence="2">2.7.3.3</ecNumber>
    </recommendedName>
</protein>
<dbReference type="InterPro" id="IPR022414">
    <property type="entry name" value="ATP-guanido_PTrfase_cat"/>
</dbReference>
<dbReference type="AlphaFoldDB" id="A0A8B7MZW2"/>
<dbReference type="GO" id="GO:0046314">
    <property type="term" value="P:phosphocreatine biosynthetic process"/>
    <property type="evidence" value="ECO:0007669"/>
    <property type="project" value="InterPro"/>
</dbReference>
<dbReference type="OrthoDB" id="432281at2759"/>
<dbReference type="PROSITE" id="PS51509">
    <property type="entry name" value="PHOSPHAGEN_KINASE_N"/>
    <property type="match status" value="1"/>
</dbReference>
<dbReference type="KEGG" id="hazt:108664915"/>
<dbReference type="Gene3D" id="1.10.135.10">
    <property type="entry name" value="ATP:guanido phosphotransferase, N-terminal domain"/>
    <property type="match status" value="1"/>
</dbReference>
<feature type="binding site" evidence="9">
    <location>
        <begin position="431"/>
        <end position="435"/>
    </location>
    <ligand>
        <name>ATP</name>
        <dbReference type="ChEBI" id="CHEBI:30616"/>
    </ligand>
</feature>
<dbReference type="PROSITE" id="PS51510">
    <property type="entry name" value="PHOSPHAGEN_KINASE_C"/>
    <property type="match status" value="1"/>
</dbReference>
<evidence type="ECO:0000256" key="1">
    <source>
        <dbReference type="ARBA" id="ARBA00006798"/>
    </source>
</evidence>
<dbReference type="SUPFAM" id="SSF55931">
    <property type="entry name" value="Glutamine synthetase/guanido kinase"/>
    <property type="match status" value="1"/>
</dbReference>
<evidence type="ECO:0000256" key="3">
    <source>
        <dbReference type="ARBA" id="ARBA00022679"/>
    </source>
</evidence>
<evidence type="ECO:0000256" key="7">
    <source>
        <dbReference type="PROSITE-ProRule" id="PRU00023"/>
    </source>
</evidence>
<dbReference type="OMA" id="SGSTHIW"/>
<feature type="binding site" evidence="9">
    <location>
        <begin position="618"/>
        <end position="623"/>
    </location>
    <ligand>
        <name>ATP</name>
        <dbReference type="ChEBI" id="CHEBI:30616"/>
    </ligand>
</feature>
<keyword evidence="6 9" id="KW-0067">ATP-binding</keyword>
<evidence type="ECO:0000259" key="13">
    <source>
        <dbReference type="PROSITE" id="PS51510"/>
    </source>
</evidence>
<feature type="domain" description="Phosphagen kinase N-terminal" evidence="12">
    <location>
        <begin position="316"/>
        <end position="400"/>
    </location>
</feature>
<dbReference type="InterPro" id="IPR022413">
    <property type="entry name" value="ATP-guanido_PTrfase_N"/>
</dbReference>
<feature type="region of interest" description="Disordered" evidence="11">
    <location>
        <begin position="1"/>
        <end position="93"/>
    </location>
</feature>
<name>A0A8B7MZW2_HYAAZ</name>
<evidence type="ECO:0000256" key="11">
    <source>
        <dbReference type="SAM" id="MobiDB-lite"/>
    </source>
</evidence>
<dbReference type="RefSeq" id="XP_018007101.1">
    <property type="nucleotide sequence ID" value="XM_018151612.2"/>
</dbReference>
<proteinExistence type="inferred from homology"/>
<dbReference type="PROSITE" id="PS00112">
    <property type="entry name" value="PHOSPHAGEN_KINASE"/>
    <property type="match status" value="1"/>
</dbReference>
<dbReference type="Proteomes" id="UP000694843">
    <property type="component" value="Unplaced"/>
</dbReference>
<organism evidence="14 15">
    <name type="scientific">Hyalella azteca</name>
    <name type="common">Amphipod</name>
    <dbReference type="NCBI Taxonomy" id="294128"/>
    <lineage>
        <taxon>Eukaryota</taxon>
        <taxon>Metazoa</taxon>
        <taxon>Ecdysozoa</taxon>
        <taxon>Arthropoda</taxon>
        <taxon>Crustacea</taxon>
        <taxon>Multicrustacea</taxon>
        <taxon>Malacostraca</taxon>
        <taxon>Eumalacostraca</taxon>
        <taxon>Peracarida</taxon>
        <taxon>Amphipoda</taxon>
        <taxon>Senticaudata</taxon>
        <taxon>Talitrida</taxon>
        <taxon>Talitroidea</taxon>
        <taxon>Hyalellidae</taxon>
        <taxon>Hyalella</taxon>
    </lineage>
</organism>
<dbReference type="InterPro" id="IPR036770">
    <property type="entry name" value="Ankyrin_rpt-contain_sf"/>
</dbReference>